<keyword evidence="2" id="KW-1133">Transmembrane helix</keyword>
<dbReference type="Gene3D" id="2.60.40.740">
    <property type="match status" value="1"/>
</dbReference>
<keyword evidence="2" id="KW-0812">Transmembrane</keyword>
<gene>
    <name evidence="4" type="ORF">J4H92_07095</name>
</gene>
<evidence type="ECO:0000313" key="4">
    <source>
        <dbReference type="EMBL" id="MBO1901719.1"/>
    </source>
</evidence>
<dbReference type="GO" id="GO:0005975">
    <property type="term" value="P:carbohydrate metabolic process"/>
    <property type="evidence" value="ECO:0007669"/>
    <property type="project" value="UniProtKB-ARBA"/>
</dbReference>
<accession>A0A939S5V6</accession>
<keyword evidence="5" id="KW-1185">Reference proteome</keyword>
<reference evidence="4" key="1">
    <citation type="submission" date="2021-03" db="EMBL/GenBank/DDBJ databases">
        <title>Leucobacter chromiisoli sp. nov., isolated from chromium-containing soil of chemical plant.</title>
        <authorList>
            <person name="Xu Z."/>
        </authorList>
    </citation>
    <scope>NUCLEOTIDE SEQUENCE</scope>
    <source>
        <strain evidence="4">S27</strain>
    </source>
</reference>
<protein>
    <submittedName>
        <fullName evidence="4">SpaH/EbpB family LPXTG-anchored major pilin</fullName>
    </submittedName>
</protein>
<feature type="compositionally biased region" description="Acidic residues" evidence="1">
    <location>
        <begin position="453"/>
        <end position="473"/>
    </location>
</feature>
<name>A0A939S5V6_9MICO</name>
<dbReference type="EMBL" id="JAGDYM010000007">
    <property type="protein sequence ID" value="MBO1901719.1"/>
    <property type="molecule type" value="Genomic_DNA"/>
</dbReference>
<evidence type="ECO:0000259" key="3">
    <source>
        <dbReference type="Pfam" id="PF16555"/>
    </source>
</evidence>
<feature type="domain" description="Gram-positive pilin subunit D1 N-terminal" evidence="3">
    <location>
        <begin position="69"/>
        <end position="176"/>
    </location>
</feature>
<dbReference type="RefSeq" id="WP_208097477.1">
    <property type="nucleotide sequence ID" value="NZ_JAGDYM010000007.1"/>
</dbReference>
<dbReference type="NCBIfam" id="NF033902">
    <property type="entry name" value="iso_D2_wall_anc"/>
    <property type="match status" value="1"/>
</dbReference>
<dbReference type="Proteomes" id="UP000664382">
    <property type="component" value="Unassembled WGS sequence"/>
</dbReference>
<dbReference type="Pfam" id="PF16555">
    <property type="entry name" value="GramPos_pilinD1"/>
    <property type="match status" value="1"/>
</dbReference>
<dbReference type="InterPro" id="IPR013783">
    <property type="entry name" value="Ig-like_fold"/>
</dbReference>
<keyword evidence="2" id="KW-0472">Membrane</keyword>
<evidence type="ECO:0000256" key="1">
    <source>
        <dbReference type="SAM" id="MobiDB-lite"/>
    </source>
</evidence>
<evidence type="ECO:0000313" key="5">
    <source>
        <dbReference type="Proteomes" id="UP000664382"/>
    </source>
</evidence>
<sequence length="523" mass="53878">MRTSGIRGRPAALPGLVLAALLGLLGVGVAPAVAIDPSAVTAIEVHKFEQPDRIGDPASGLPQDTAGLIPVAGASFTAKPVPGIDLTTSAGQAAAAALTPAEAAALVAGLPAAAQDTTDAAGNATLAPLGVGLYYVEETATPAGYVGSAPFLVALPLTDPVNRDGWLTTVHVYPKNAPVSIDLSIADADAVKLGDAVRWTARSDIPNQPEIDGYRIGLRFPSGLEVTGGASAAAVAVECGAAACPELIAGVHYTRALDAATRTLAIDFTAAGRQVLAAAVAAHPEARVVTRVDTRVLAEGEHRVRAELAASRAIIDGAPGAPGPVSDTALTKWGPLAILVHERGKPRNLIPGAKFKLFLSAEDARRGRNPITVDGADEWTTDADGSIVIHGLRFSDFVDGLEREESDPLFRFYYVILTEIPEGYSGEKHPIALTVTSTTEAEVAVVELWRDGGDDDDDGDGDDGRDDGDDGDGGDLAITGAQTTGLVLLAVLLGGVGILLVARRRERERGESAEPSGRENTEQ</sequence>
<comment type="caution">
    <text evidence="4">The sequence shown here is derived from an EMBL/GenBank/DDBJ whole genome shotgun (WGS) entry which is preliminary data.</text>
</comment>
<dbReference type="InterPro" id="IPR032364">
    <property type="entry name" value="GramPos_pilinD1_N"/>
</dbReference>
<feature type="region of interest" description="Disordered" evidence="1">
    <location>
        <begin position="449"/>
        <end position="476"/>
    </location>
</feature>
<dbReference type="Gene3D" id="2.60.40.10">
    <property type="entry name" value="Immunoglobulins"/>
    <property type="match status" value="2"/>
</dbReference>
<feature type="transmembrane region" description="Helical" evidence="2">
    <location>
        <begin position="485"/>
        <end position="502"/>
    </location>
</feature>
<evidence type="ECO:0000256" key="2">
    <source>
        <dbReference type="SAM" id="Phobius"/>
    </source>
</evidence>
<dbReference type="InterPro" id="IPR048052">
    <property type="entry name" value="FM1-like"/>
</dbReference>
<dbReference type="AlphaFoldDB" id="A0A939S5V6"/>
<organism evidence="4 5">
    <name type="scientific">Leucobacter weissii</name>
    <dbReference type="NCBI Taxonomy" id="1983706"/>
    <lineage>
        <taxon>Bacteria</taxon>
        <taxon>Bacillati</taxon>
        <taxon>Actinomycetota</taxon>
        <taxon>Actinomycetes</taxon>
        <taxon>Micrococcales</taxon>
        <taxon>Microbacteriaceae</taxon>
        <taxon>Leucobacter</taxon>
    </lineage>
</organism>
<proteinExistence type="predicted"/>